<dbReference type="PANTHER" id="PTHR43859">
    <property type="entry name" value="ACYL-ACTIVATING ENZYME"/>
    <property type="match status" value="1"/>
</dbReference>
<evidence type="ECO:0000256" key="2">
    <source>
        <dbReference type="ARBA" id="ARBA00006432"/>
    </source>
</evidence>
<feature type="domain" description="AMP-dependent synthetase/ligase" evidence="5">
    <location>
        <begin position="4"/>
        <end position="169"/>
    </location>
</feature>
<dbReference type="PANTHER" id="PTHR43859:SF5">
    <property type="entry name" value="ISOVALERATE--COA LIGASE AAE2"/>
    <property type="match status" value="1"/>
</dbReference>
<dbReference type="AlphaFoldDB" id="M1BV68"/>
<comment type="similarity">
    <text evidence="2">Belongs to the ATP-dependent AMP-binding enzyme family.</text>
</comment>
<sequence length="179" mass="20000">MQELHFAVSMAGAVLCTLNMRHDSAMLSILLMRSEAKVIFVDKKLLEIAQGTLALLADKKQNLPLLVVICQTNKSPTVENLNPRDHDYESLRGSGDSSFTIRWPRTEFDPISINCTSGTTSRPKGVVYSHRCVSQYHRHFFASQDEFVPCLSLDRSNVSLQRLVHDLGACSVGWDECSS</sequence>
<dbReference type="UniPathway" id="UPA00372">
    <property type="reaction ID" value="UER00547"/>
</dbReference>
<proteinExistence type="inferred from homology"/>
<organism evidence="6 7">
    <name type="scientific">Solanum tuberosum</name>
    <name type="common">Potato</name>
    <dbReference type="NCBI Taxonomy" id="4113"/>
    <lineage>
        <taxon>Eukaryota</taxon>
        <taxon>Viridiplantae</taxon>
        <taxon>Streptophyta</taxon>
        <taxon>Embryophyta</taxon>
        <taxon>Tracheophyta</taxon>
        <taxon>Spermatophyta</taxon>
        <taxon>Magnoliopsida</taxon>
        <taxon>eudicotyledons</taxon>
        <taxon>Gunneridae</taxon>
        <taxon>Pentapetalae</taxon>
        <taxon>asterids</taxon>
        <taxon>lamiids</taxon>
        <taxon>Solanales</taxon>
        <taxon>Solanaceae</taxon>
        <taxon>Solanoideae</taxon>
        <taxon>Solaneae</taxon>
        <taxon>Solanum</taxon>
    </lineage>
</organism>
<reference evidence="7" key="1">
    <citation type="journal article" date="2011" name="Nature">
        <title>Genome sequence and analysis of the tuber crop potato.</title>
        <authorList>
            <consortium name="The Potato Genome Sequencing Consortium"/>
        </authorList>
    </citation>
    <scope>NUCLEOTIDE SEQUENCE [LARGE SCALE GENOMIC DNA]</scope>
    <source>
        <strain evidence="7">cv. DM1-3 516 R44</strain>
    </source>
</reference>
<protein>
    <submittedName>
        <fullName evidence="6">Adenosine monophosphate binding protein 1 AMPBP1</fullName>
    </submittedName>
</protein>
<evidence type="ECO:0000259" key="5">
    <source>
        <dbReference type="Pfam" id="PF00501"/>
    </source>
</evidence>
<dbReference type="eggNOG" id="KOG1176">
    <property type="taxonomic scope" value="Eukaryota"/>
</dbReference>
<dbReference type="InParanoid" id="M1BV68"/>
<dbReference type="GO" id="GO:0009698">
    <property type="term" value="P:phenylpropanoid metabolic process"/>
    <property type="evidence" value="ECO:0007669"/>
    <property type="project" value="UniProtKB-KW"/>
</dbReference>
<dbReference type="Gene3D" id="3.40.50.980">
    <property type="match status" value="1"/>
</dbReference>
<evidence type="ECO:0000313" key="6">
    <source>
        <dbReference type="EnsemblPlants" id="PGSC0003DMT400053593"/>
    </source>
</evidence>
<reference evidence="6" key="2">
    <citation type="submission" date="2015-06" db="UniProtKB">
        <authorList>
            <consortium name="EnsemblPlants"/>
        </authorList>
    </citation>
    <scope>IDENTIFICATION</scope>
    <source>
        <strain evidence="6">DM1-3 516 R44</strain>
    </source>
</reference>
<keyword evidence="4" id="KW-0587">Phenylpropanoid metabolism</keyword>
<dbReference type="EnsemblPlants" id="PGSC0003DMT400053593">
    <property type="protein sequence ID" value="PGSC0003DMT400053593"/>
    <property type="gene ID" value="PGSC0003DMG400020791"/>
</dbReference>
<dbReference type="InterPro" id="IPR000873">
    <property type="entry name" value="AMP-dep_synth/lig_dom"/>
</dbReference>
<evidence type="ECO:0000313" key="7">
    <source>
        <dbReference type="Proteomes" id="UP000011115"/>
    </source>
</evidence>
<keyword evidence="7" id="KW-1185">Reference proteome</keyword>
<dbReference type="Pfam" id="PF00501">
    <property type="entry name" value="AMP-binding"/>
    <property type="match status" value="1"/>
</dbReference>
<dbReference type="PaxDb" id="4113-PGSC0003DMT400053593"/>
<dbReference type="Gramene" id="PGSC0003DMT400053593">
    <property type="protein sequence ID" value="PGSC0003DMT400053593"/>
    <property type="gene ID" value="PGSC0003DMG400020791"/>
</dbReference>
<name>M1BV68_SOLTU</name>
<dbReference type="HOGENOM" id="CLU_1505959_0_0_1"/>
<dbReference type="GO" id="GO:0016874">
    <property type="term" value="F:ligase activity"/>
    <property type="evidence" value="ECO:0007669"/>
    <property type="project" value="UniProtKB-KW"/>
</dbReference>
<keyword evidence="3" id="KW-0436">Ligase</keyword>
<evidence type="ECO:0000256" key="3">
    <source>
        <dbReference type="ARBA" id="ARBA00022598"/>
    </source>
</evidence>
<accession>M1BV68</accession>
<dbReference type="Proteomes" id="UP000011115">
    <property type="component" value="Unassembled WGS sequence"/>
</dbReference>
<dbReference type="STRING" id="4113.M1BV68"/>
<comment type="pathway">
    <text evidence="1">Phytoalexin biosynthesis; 3,4',5-trihydroxystilbene biosynthesis; 3,4',5-trihydroxystilbene from trans-4-coumarate: step 1/2.</text>
</comment>
<evidence type="ECO:0000256" key="1">
    <source>
        <dbReference type="ARBA" id="ARBA00004930"/>
    </source>
</evidence>
<dbReference type="PROSITE" id="PS00455">
    <property type="entry name" value="AMP_BINDING"/>
    <property type="match status" value="1"/>
</dbReference>
<dbReference type="InterPro" id="IPR020845">
    <property type="entry name" value="AMP-binding_CS"/>
</dbReference>
<dbReference type="SUPFAM" id="SSF56801">
    <property type="entry name" value="Acetyl-CoA synthetase-like"/>
    <property type="match status" value="1"/>
</dbReference>
<evidence type="ECO:0000256" key="4">
    <source>
        <dbReference type="ARBA" id="ARBA00023051"/>
    </source>
</evidence>